<dbReference type="OrthoDB" id="2745898at2759"/>
<dbReference type="InterPro" id="IPR036047">
    <property type="entry name" value="F-box-like_dom_sf"/>
</dbReference>
<accession>A0A4Q9MCQ7</accession>
<reference evidence="1" key="1">
    <citation type="submission" date="2019-01" db="EMBL/GenBank/DDBJ databases">
        <title>Draft genome sequences of three monokaryotic isolates of the white-rot basidiomycete fungus Dichomitus squalens.</title>
        <authorList>
            <consortium name="DOE Joint Genome Institute"/>
            <person name="Lopez S.C."/>
            <person name="Andreopoulos B."/>
            <person name="Pangilinan J."/>
            <person name="Lipzen A."/>
            <person name="Riley R."/>
            <person name="Ahrendt S."/>
            <person name="Ng V."/>
            <person name="Barry K."/>
            <person name="Daum C."/>
            <person name="Grigoriev I.V."/>
            <person name="Hilden K.S."/>
            <person name="Makela M.R."/>
            <person name="de Vries R.P."/>
        </authorList>
    </citation>
    <scope>NUCLEOTIDE SEQUENCE [LARGE SCALE GENOMIC DNA]</scope>
    <source>
        <strain evidence="1">OM18370.1</strain>
    </source>
</reference>
<gene>
    <name evidence="1" type="ORF">BD311DRAFT_701267</name>
</gene>
<dbReference type="Gene3D" id="3.80.10.10">
    <property type="entry name" value="Ribonuclease Inhibitor"/>
    <property type="match status" value="1"/>
</dbReference>
<evidence type="ECO:0000313" key="1">
    <source>
        <dbReference type="EMBL" id="TBU24949.1"/>
    </source>
</evidence>
<dbReference type="EMBL" id="ML143470">
    <property type="protein sequence ID" value="TBU24949.1"/>
    <property type="molecule type" value="Genomic_DNA"/>
</dbReference>
<evidence type="ECO:0008006" key="2">
    <source>
        <dbReference type="Google" id="ProtNLM"/>
    </source>
</evidence>
<dbReference type="Proteomes" id="UP000292957">
    <property type="component" value="Unassembled WGS sequence"/>
</dbReference>
<dbReference type="AlphaFoldDB" id="A0A4Q9MCQ7"/>
<dbReference type="InterPro" id="IPR032675">
    <property type="entry name" value="LRR_dom_sf"/>
</dbReference>
<sequence>MRVKLLRLYTLGGWKSRTMSSVNPETQAMETRDKVGLLDSETTDPRIAHRSLINDMLPTEIFDEIFGILQDAGWSLSACTRVCKLWRHLSYRRLFSAVMVRGESKQFAHFCATHPQLASCIQELRCHRFSVPTQRSLTDFIALISILPSLTNLHTLHITGSLHREPWTLAIARRPPIQLKKLVLHLCAGISSVLSFLLTAFDVHCLELVNLQDPKPVSLVGLYRQTFELSQLIINDNVRSPGVWYGLLERVLNPGTLRALAVGCSTTDDLRELCTFLSSTPAPNLHNISVDVNPFKLWDLQGQTFAGLGSALAKCRALEYLSIGIKDNGGVRTSRTAFFSPILAPISAQRSPPPLRAIGIRVWTRMPVEFLALDDPRSPARSLDFDSLDKLLSAPAGNFARLESVTLEIVADNSAWGMQPEVTLHKGMLRRIREAGLLRFVYSPKADWYSENAEIFVPHSPHSAA</sequence>
<name>A0A4Q9MCQ7_9APHY</name>
<dbReference type="SUPFAM" id="SSF52047">
    <property type="entry name" value="RNI-like"/>
    <property type="match status" value="1"/>
</dbReference>
<protein>
    <recommendedName>
        <fullName evidence="2">F-box domain-containing protein</fullName>
    </recommendedName>
</protein>
<dbReference type="SUPFAM" id="SSF81383">
    <property type="entry name" value="F-box domain"/>
    <property type="match status" value="1"/>
</dbReference>
<organism evidence="1">
    <name type="scientific">Dichomitus squalens</name>
    <dbReference type="NCBI Taxonomy" id="114155"/>
    <lineage>
        <taxon>Eukaryota</taxon>
        <taxon>Fungi</taxon>
        <taxon>Dikarya</taxon>
        <taxon>Basidiomycota</taxon>
        <taxon>Agaricomycotina</taxon>
        <taxon>Agaricomycetes</taxon>
        <taxon>Polyporales</taxon>
        <taxon>Polyporaceae</taxon>
        <taxon>Dichomitus</taxon>
    </lineage>
</organism>
<proteinExistence type="predicted"/>